<evidence type="ECO:0000256" key="1">
    <source>
        <dbReference type="SAM" id="MobiDB-lite"/>
    </source>
</evidence>
<dbReference type="PROSITE" id="PS51257">
    <property type="entry name" value="PROKAR_LIPOPROTEIN"/>
    <property type="match status" value="1"/>
</dbReference>
<evidence type="ECO:0008006" key="4">
    <source>
        <dbReference type="Google" id="ProtNLM"/>
    </source>
</evidence>
<organism evidence="2 3">
    <name type="scientific">Immersiella caudata</name>
    <dbReference type="NCBI Taxonomy" id="314043"/>
    <lineage>
        <taxon>Eukaryota</taxon>
        <taxon>Fungi</taxon>
        <taxon>Dikarya</taxon>
        <taxon>Ascomycota</taxon>
        <taxon>Pezizomycotina</taxon>
        <taxon>Sordariomycetes</taxon>
        <taxon>Sordariomycetidae</taxon>
        <taxon>Sordariales</taxon>
        <taxon>Lasiosphaeriaceae</taxon>
        <taxon>Immersiella</taxon>
    </lineage>
</organism>
<evidence type="ECO:0000313" key="2">
    <source>
        <dbReference type="EMBL" id="KAK0633684.1"/>
    </source>
</evidence>
<gene>
    <name evidence="2" type="ORF">B0T14DRAFT_77755</name>
</gene>
<proteinExistence type="predicted"/>
<reference evidence="2" key="1">
    <citation type="submission" date="2023-06" db="EMBL/GenBank/DDBJ databases">
        <title>Genome-scale phylogeny and comparative genomics of the fungal order Sordariales.</title>
        <authorList>
            <consortium name="Lawrence Berkeley National Laboratory"/>
            <person name="Hensen N."/>
            <person name="Bonometti L."/>
            <person name="Westerberg I."/>
            <person name="Brannstrom I.O."/>
            <person name="Guillou S."/>
            <person name="Cros-Aarteil S."/>
            <person name="Calhoun S."/>
            <person name="Haridas S."/>
            <person name="Kuo A."/>
            <person name="Mondo S."/>
            <person name="Pangilinan J."/>
            <person name="Riley R."/>
            <person name="Labutti K."/>
            <person name="Andreopoulos B."/>
            <person name="Lipzen A."/>
            <person name="Chen C."/>
            <person name="Yanf M."/>
            <person name="Daum C."/>
            <person name="Ng V."/>
            <person name="Clum A."/>
            <person name="Steindorff A."/>
            <person name="Ohm R."/>
            <person name="Martin F."/>
            <person name="Silar P."/>
            <person name="Natvig D."/>
            <person name="Lalanne C."/>
            <person name="Gautier V."/>
            <person name="Ament-Velasquez S.L."/>
            <person name="Kruys A."/>
            <person name="Hutchinson M.I."/>
            <person name="Powell A.J."/>
            <person name="Barry K."/>
            <person name="Miller A.N."/>
            <person name="Grigoriev I.V."/>
            <person name="Debuchy R."/>
            <person name="Gladieux P."/>
            <person name="Thoren M.H."/>
            <person name="Johannesson H."/>
        </authorList>
    </citation>
    <scope>NUCLEOTIDE SEQUENCE</scope>
    <source>
        <strain evidence="2">CBS 606.72</strain>
    </source>
</reference>
<feature type="region of interest" description="Disordered" evidence="1">
    <location>
        <begin position="1"/>
        <end position="48"/>
    </location>
</feature>
<dbReference type="Proteomes" id="UP001175000">
    <property type="component" value="Unassembled WGS sequence"/>
</dbReference>
<feature type="compositionally biased region" description="Basic and acidic residues" evidence="1">
    <location>
        <begin position="1"/>
        <end position="12"/>
    </location>
</feature>
<sequence>MSNDKFTQKERQGSGPPFQVMMSCAESERHRPSSSHLPSSPTVSERAPDGHSILLRHNDTHSSPYYILIENLPDSTSWQAVKDYIKSQFGRRFVMYIRLFDPGGMKGWVRVLGFSTYKQVTSILRVIPFRGRKIITTNPGYNDDGSGSVFIRDPLEADKQLAVRPAPLPPLPLSPTLPQSLSHVGHLGVQHAHSLPIRPGMSYQLLPGGSVVTVYHPMVPFPYHSQPLFHGQV</sequence>
<evidence type="ECO:0000313" key="3">
    <source>
        <dbReference type="Proteomes" id="UP001175000"/>
    </source>
</evidence>
<accession>A0AA39XGV4</accession>
<dbReference type="EMBL" id="JAULSU010000001">
    <property type="protein sequence ID" value="KAK0633684.1"/>
    <property type="molecule type" value="Genomic_DNA"/>
</dbReference>
<protein>
    <recommendedName>
        <fullName evidence="4">RRM domain-containing protein</fullName>
    </recommendedName>
</protein>
<dbReference type="AlphaFoldDB" id="A0AA39XGV4"/>
<comment type="caution">
    <text evidence="2">The sequence shown here is derived from an EMBL/GenBank/DDBJ whole genome shotgun (WGS) entry which is preliminary data.</text>
</comment>
<keyword evidence="3" id="KW-1185">Reference proteome</keyword>
<name>A0AA39XGV4_9PEZI</name>